<feature type="compositionally biased region" description="Pro residues" evidence="3">
    <location>
        <begin position="475"/>
        <end position="490"/>
    </location>
</feature>
<evidence type="ECO:0000256" key="3">
    <source>
        <dbReference type="SAM" id="MobiDB-lite"/>
    </source>
</evidence>
<reference evidence="6" key="1">
    <citation type="journal article" date="2019" name="Int. J. Syst. Evol. Microbiol.">
        <title>The Global Catalogue of Microorganisms (GCM) 10K type strain sequencing project: providing services to taxonomists for standard genome sequencing and annotation.</title>
        <authorList>
            <consortium name="The Broad Institute Genomics Platform"/>
            <consortium name="The Broad Institute Genome Sequencing Center for Infectious Disease"/>
            <person name="Wu L."/>
            <person name="Ma J."/>
        </authorList>
    </citation>
    <scope>NUCLEOTIDE SEQUENCE [LARGE SCALE GENOMIC DNA]</scope>
    <source>
        <strain evidence="6">CCUG 53903</strain>
    </source>
</reference>
<name>A0ABW1CU57_9ACTN</name>
<evidence type="ECO:0000313" key="6">
    <source>
        <dbReference type="Proteomes" id="UP001596058"/>
    </source>
</evidence>
<protein>
    <submittedName>
        <fullName evidence="5">AAA family ATPase</fullName>
    </submittedName>
</protein>
<dbReference type="EMBL" id="JBHSPA010000038">
    <property type="protein sequence ID" value="MFC5828569.1"/>
    <property type="molecule type" value="Genomic_DNA"/>
</dbReference>
<dbReference type="PANTHER" id="PTHR16305:SF35">
    <property type="entry name" value="TRANSCRIPTIONAL ACTIVATOR DOMAIN"/>
    <property type="match status" value="1"/>
</dbReference>
<feature type="domain" description="Orc1-like AAA ATPase" evidence="4">
    <location>
        <begin position="6"/>
        <end position="155"/>
    </location>
</feature>
<keyword evidence="2" id="KW-0067">ATP-binding</keyword>
<accession>A0ABW1CU57</accession>
<sequence>MGTTWPFAGREQELGHLLRLSRDPTAQGVLLAGPPGVGKSALAERLAGPRTGRMAGLLGGGLAIRAARALRDVPGGALATVIGGGGDSLARSALEHGGEVARAGSADTAHPAGTVEWYGEQVLRHSPAGLLLVDDAHLLDRPSAEVVAALVRAGRIRLVATVCPDEADTRPAGSGCVTGDHPTGRSGVTGPCSTGPTGMAGPCLIGAGGMTGTRPTGRTEGTHAGPTGIFEGADDGLALGAGEAGNCPTGCSEVVGGCPARCSEAGPCPIVGLWRDGWLRRFEVEPFSGADVAAVLAAALNGPVEDAAVARLAEITGGNALWLREVVEAARASGALQETDGVWRLAEDPAAGWGPGDLVERRVGALPADVGEVLEYAAFGEPIGVRTLAALCSDTAVQEALSHGVITVTAEGPEVITQPSPPPYTTPPTHPSGSTPPTHPSGSAPPEPPPHTAPPEPHAIPPEPPLHTAPQEPHAIPPEPHAIPPEPSPHTIPLARPLYVARPAHPLYGEAARSRCPVERRRDRYARLVAEAGACRSEDEARIAAWRLAGGLEADPGVLLGACELAGAVHDHQAAVRLARAALRAGGGTEAAIDLAATLSEAGDPRQAHEVLLRAEGHSRVPGDEAERVRLAVARARNLAWGLNRLGDALDLLTTTRKEVRNTGRRRDLDLKRAELLAEAARPEEALSLSDRLPGQDGMAKTRALALCHAGRTTEAVAVVQTTLRAHHPDAPPRTVDVLRGEGPGTSLYTTWALCGYFSGDLDIITGAIASMRHGWPGRSEQILARGRLAMLTGDLGAALLILRTPAGYETPLEAAERMAAYAMVQALRGDAAGARASLGAARVPVSWTALRHWRALAEVWVEAAAGGRSRAVELALGHAEECREGGPTSFEAVALHDAVRLGAPVSALPRLDELTTLHDGPRVRLASRHADALAGGDAAGLAEVAAGFDAVGLRLFGTEVRTQARTLRNGAPLRWRPA</sequence>
<evidence type="ECO:0000256" key="1">
    <source>
        <dbReference type="ARBA" id="ARBA00022741"/>
    </source>
</evidence>
<keyword evidence="6" id="KW-1185">Reference proteome</keyword>
<dbReference type="InterPro" id="IPR041664">
    <property type="entry name" value="AAA_16"/>
</dbReference>
<dbReference type="Proteomes" id="UP001596058">
    <property type="component" value="Unassembled WGS sequence"/>
</dbReference>
<feature type="compositionally biased region" description="Pro residues" evidence="3">
    <location>
        <begin position="437"/>
        <end position="467"/>
    </location>
</feature>
<dbReference type="CDD" id="cd00009">
    <property type="entry name" value="AAA"/>
    <property type="match status" value="1"/>
</dbReference>
<dbReference type="SUPFAM" id="SSF52540">
    <property type="entry name" value="P-loop containing nucleoside triphosphate hydrolases"/>
    <property type="match status" value="1"/>
</dbReference>
<dbReference type="Pfam" id="PF13191">
    <property type="entry name" value="AAA_16"/>
    <property type="match status" value="1"/>
</dbReference>
<organism evidence="5 6">
    <name type="scientific">Nonomuraea insulae</name>
    <dbReference type="NCBI Taxonomy" id="1616787"/>
    <lineage>
        <taxon>Bacteria</taxon>
        <taxon>Bacillati</taxon>
        <taxon>Actinomycetota</taxon>
        <taxon>Actinomycetes</taxon>
        <taxon>Streptosporangiales</taxon>
        <taxon>Streptosporangiaceae</taxon>
        <taxon>Nonomuraea</taxon>
    </lineage>
</organism>
<dbReference type="RefSeq" id="WP_379518072.1">
    <property type="nucleotide sequence ID" value="NZ_JBHSPA010000038.1"/>
</dbReference>
<feature type="region of interest" description="Disordered" evidence="3">
    <location>
        <begin position="411"/>
        <end position="493"/>
    </location>
</feature>
<gene>
    <name evidence="5" type="ORF">ACFPZ3_32275</name>
</gene>
<evidence type="ECO:0000259" key="4">
    <source>
        <dbReference type="Pfam" id="PF13191"/>
    </source>
</evidence>
<dbReference type="PANTHER" id="PTHR16305">
    <property type="entry name" value="TESTICULAR SOLUBLE ADENYLYL CYCLASE"/>
    <property type="match status" value="1"/>
</dbReference>
<dbReference type="InterPro" id="IPR027417">
    <property type="entry name" value="P-loop_NTPase"/>
</dbReference>
<keyword evidence="1" id="KW-0547">Nucleotide-binding</keyword>
<feature type="compositionally biased region" description="Pro residues" evidence="3">
    <location>
        <begin position="419"/>
        <end position="430"/>
    </location>
</feature>
<proteinExistence type="predicted"/>
<dbReference type="Gene3D" id="3.40.50.300">
    <property type="entry name" value="P-loop containing nucleotide triphosphate hydrolases"/>
    <property type="match status" value="1"/>
</dbReference>
<evidence type="ECO:0000256" key="2">
    <source>
        <dbReference type="ARBA" id="ARBA00022840"/>
    </source>
</evidence>
<evidence type="ECO:0000313" key="5">
    <source>
        <dbReference type="EMBL" id="MFC5828569.1"/>
    </source>
</evidence>
<comment type="caution">
    <text evidence="5">The sequence shown here is derived from an EMBL/GenBank/DDBJ whole genome shotgun (WGS) entry which is preliminary data.</text>
</comment>